<dbReference type="RefSeq" id="XP_026610686.1">
    <property type="nucleotide sequence ID" value="XM_026755168.1"/>
</dbReference>
<dbReference type="Proteomes" id="UP000215305">
    <property type="component" value="Unassembled WGS sequence"/>
</dbReference>
<proteinExistence type="predicted"/>
<dbReference type="EMBL" id="NKHU02000290">
    <property type="protein sequence ID" value="RHZ45339.1"/>
    <property type="molecule type" value="Genomic_DNA"/>
</dbReference>
<organism evidence="2 3">
    <name type="scientific">Aspergillus thermomutatus</name>
    <name type="common">Neosartorya pseudofischeri</name>
    <dbReference type="NCBI Taxonomy" id="41047"/>
    <lineage>
        <taxon>Eukaryota</taxon>
        <taxon>Fungi</taxon>
        <taxon>Dikarya</taxon>
        <taxon>Ascomycota</taxon>
        <taxon>Pezizomycotina</taxon>
        <taxon>Eurotiomycetes</taxon>
        <taxon>Eurotiomycetidae</taxon>
        <taxon>Eurotiales</taxon>
        <taxon>Aspergillaceae</taxon>
        <taxon>Aspergillus</taxon>
        <taxon>Aspergillus subgen. Fumigati</taxon>
    </lineage>
</organism>
<dbReference type="AlphaFoldDB" id="A0A397G5L4"/>
<accession>A0A397G5L4</accession>
<evidence type="ECO:0000313" key="2">
    <source>
        <dbReference type="EMBL" id="RHZ45339.1"/>
    </source>
</evidence>
<evidence type="ECO:0000256" key="1">
    <source>
        <dbReference type="SAM" id="MobiDB-lite"/>
    </source>
</evidence>
<feature type="compositionally biased region" description="Basic residues" evidence="1">
    <location>
        <begin position="1"/>
        <end position="14"/>
    </location>
</feature>
<name>A0A397G5L4_ASPTH</name>
<evidence type="ECO:0000313" key="3">
    <source>
        <dbReference type="Proteomes" id="UP000215305"/>
    </source>
</evidence>
<sequence>MRQWWKQKRRHTFHGPKSPHPLQPESQAGRTPGNPAPIPTAPAKRHDTADKERDILSRVQATPRQESNDKNRSQTVAVIDGVIQITEEQYKRYQQGGIRIHRSTGEDIDLRMLSRKILNAALSFKDIVNTVVSFDPTHHAAGAWAVISLGLSVRSPKLNLREED</sequence>
<comment type="caution">
    <text evidence="2">The sequence shown here is derived from an EMBL/GenBank/DDBJ whole genome shotgun (WGS) entry which is preliminary data.</text>
</comment>
<dbReference type="GeneID" id="38123523"/>
<dbReference type="OrthoDB" id="1577640at2759"/>
<feature type="compositionally biased region" description="Basic and acidic residues" evidence="1">
    <location>
        <begin position="44"/>
        <end position="56"/>
    </location>
</feature>
<gene>
    <name evidence="2" type="ORF">CDV56_101549</name>
</gene>
<protein>
    <submittedName>
        <fullName evidence="2">Uncharacterized protein</fullName>
    </submittedName>
</protein>
<dbReference type="VEuPathDB" id="FungiDB:CDV56_101549"/>
<feature type="region of interest" description="Disordered" evidence="1">
    <location>
        <begin position="1"/>
        <end position="73"/>
    </location>
</feature>
<keyword evidence="3" id="KW-1185">Reference proteome</keyword>
<dbReference type="STRING" id="41047.A0A397G5L4"/>
<reference evidence="2" key="1">
    <citation type="submission" date="2018-08" db="EMBL/GenBank/DDBJ databases">
        <title>Draft genome sequence of azole-resistant Aspergillus thermomutatus (Neosartorya pseudofischeri) strain HMR AF 39, isolated from a human nasal aspirate.</title>
        <authorList>
            <person name="Parent-Michaud M."/>
            <person name="Dufresne P.J."/>
            <person name="Fournier E."/>
            <person name="Martineau C."/>
            <person name="Moreira S."/>
            <person name="Perkins V."/>
            <person name="De Repentigny L."/>
            <person name="Dufresne S.F."/>
        </authorList>
    </citation>
    <scope>NUCLEOTIDE SEQUENCE [LARGE SCALE GENOMIC DNA]</scope>
    <source>
        <strain evidence="2">HMR AF 39</strain>
    </source>
</reference>